<keyword evidence="1" id="KW-0472">Membrane</keyword>
<proteinExistence type="predicted"/>
<evidence type="ECO:0000313" key="3">
    <source>
        <dbReference type="Proteomes" id="UP001302316"/>
    </source>
</evidence>
<sequence length="32" mass="3424">MQNAKGFTLIELVVVLVILGILAAVAVPRFID</sequence>
<keyword evidence="1" id="KW-1133">Transmembrane helix</keyword>
<dbReference type="Gene3D" id="3.30.700.10">
    <property type="entry name" value="Glycoprotein, Type 4 Pilin"/>
    <property type="match status" value="1"/>
</dbReference>
<accession>A0AAP6JGC7</accession>
<keyword evidence="3" id="KW-1185">Reference proteome</keyword>
<comment type="caution">
    <text evidence="2">The sequence shown here is derived from an EMBL/GenBank/DDBJ whole genome shotgun (WGS) entry which is preliminary data.</text>
</comment>
<keyword evidence="1" id="KW-0812">Transmembrane</keyword>
<dbReference type="SUPFAM" id="SSF54523">
    <property type="entry name" value="Pili subunits"/>
    <property type="match status" value="1"/>
</dbReference>
<evidence type="ECO:0000313" key="2">
    <source>
        <dbReference type="EMBL" id="MEA5446641.1"/>
    </source>
</evidence>
<feature type="transmembrane region" description="Helical" evidence="1">
    <location>
        <begin position="12"/>
        <end position="31"/>
    </location>
</feature>
<reference evidence="2 3" key="1">
    <citation type="submission" date="2023-12" db="EMBL/GenBank/DDBJ databases">
        <title>Whole-genome sequencing of halo(alkali)philic microorganisms from hypersaline lakes.</title>
        <authorList>
            <person name="Sorokin D.Y."/>
            <person name="Merkel A.Y."/>
            <person name="Messina E."/>
            <person name="Yakimov M."/>
        </authorList>
    </citation>
    <scope>NUCLEOTIDE SEQUENCE [LARGE SCALE GENOMIC DNA]</scope>
    <source>
        <strain evidence="2 3">AB-CW1</strain>
    </source>
</reference>
<dbReference type="InterPro" id="IPR012902">
    <property type="entry name" value="N_methyl_site"/>
</dbReference>
<dbReference type="NCBIfam" id="TIGR02532">
    <property type="entry name" value="IV_pilin_GFxxxE"/>
    <property type="match status" value="1"/>
</dbReference>
<dbReference type="Proteomes" id="UP001302316">
    <property type="component" value="Unassembled WGS sequence"/>
</dbReference>
<organism evidence="2 3">
    <name type="scientific">Natronospira elongata</name>
    <dbReference type="NCBI Taxonomy" id="3110268"/>
    <lineage>
        <taxon>Bacteria</taxon>
        <taxon>Pseudomonadati</taxon>
        <taxon>Pseudomonadota</taxon>
        <taxon>Gammaproteobacteria</taxon>
        <taxon>Natronospirales</taxon>
        <taxon>Natronospiraceae</taxon>
        <taxon>Natronospira</taxon>
    </lineage>
</organism>
<dbReference type="PROSITE" id="PS00409">
    <property type="entry name" value="PROKAR_NTER_METHYL"/>
    <property type="match status" value="1"/>
</dbReference>
<evidence type="ECO:0000256" key="1">
    <source>
        <dbReference type="SAM" id="Phobius"/>
    </source>
</evidence>
<protein>
    <submittedName>
        <fullName evidence="2">Prepilin-type N-terminal cleavage/methylation domain-containing protein</fullName>
    </submittedName>
</protein>
<dbReference type="EMBL" id="JAYGII010000045">
    <property type="protein sequence ID" value="MEA5446641.1"/>
    <property type="molecule type" value="Genomic_DNA"/>
</dbReference>
<dbReference type="AlphaFoldDB" id="A0AAP6JGC7"/>
<dbReference type="RefSeq" id="WP_346053077.1">
    <property type="nucleotide sequence ID" value="NZ_JAYGII010000045.1"/>
</dbReference>
<feature type="non-terminal residue" evidence="2">
    <location>
        <position position="32"/>
    </location>
</feature>
<dbReference type="InterPro" id="IPR045584">
    <property type="entry name" value="Pilin-like"/>
</dbReference>
<dbReference type="Pfam" id="PF07963">
    <property type="entry name" value="N_methyl"/>
    <property type="match status" value="1"/>
</dbReference>
<name>A0AAP6JGC7_9GAMM</name>
<gene>
    <name evidence="2" type="ORF">VCB98_12510</name>
</gene>